<keyword evidence="7 11" id="KW-0479">Metal-binding</keyword>
<evidence type="ECO:0000256" key="5">
    <source>
        <dbReference type="ARBA" id="ARBA00022526"/>
    </source>
</evidence>
<dbReference type="VEuPathDB" id="FungiDB:SeMB42_g00783"/>
<dbReference type="GO" id="GO:0006166">
    <property type="term" value="P:purine ribonucleoside salvage"/>
    <property type="evidence" value="ECO:0007669"/>
    <property type="project" value="TreeGrafter"/>
</dbReference>
<comment type="cofactor">
    <cofactor evidence="1">
        <name>Mg(2+)</name>
        <dbReference type="ChEBI" id="CHEBI:18420"/>
    </cofactor>
</comment>
<comment type="similarity">
    <text evidence="3 11">Belongs to the phosphohexose mutase family.</text>
</comment>
<evidence type="ECO:0000256" key="3">
    <source>
        <dbReference type="ARBA" id="ARBA00010231"/>
    </source>
</evidence>
<evidence type="ECO:0000256" key="1">
    <source>
        <dbReference type="ARBA" id="ARBA00001946"/>
    </source>
</evidence>
<reference evidence="15 16" key="1">
    <citation type="journal article" date="2019" name="Sci. Rep.">
        <title>Comparative genomics of chytrid fungi reveal insights into the obligate biotrophic and pathogenic lifestyle of Synchytrium endobioticum.</title>
        <authorList>
            <person name="van de Vossenberg B.T.L.H."/>
            <person name="Warris S."/>
            <person name="Nguyen H.D.T."/>
            <person name="van Gent-Pelzer M.P.E."/>
            <person name="Joly D.L."/>
            <person name="van de Geest H.C."/>
            <person name="Bonants P.J.M."/>
            <person name="Smith D.S."/>
            <person name="Levesque C.A."/>
            <person name="van der Lee T.A.J."/>
        </authorList>
    </citation>
    <scope>NUCLEOTIDE SEQUENCE [LARGE SCALE GENOMIC DNA]</scope>
    <source>
        <strain evidence="15 16">LEV6574</strain>
    </source>
</reference>
<organism evidence="15 16">
    <name type="scientific">Synchytrium endobioticum</name>
    <dbReference type="NCBI Taxonomy" id="286115"/>
    <lineage>
        <taxon>Eukaryota</taxon>
        <taxon>Fungi</taxon>
        <taxon>Fungi incertae sedis</taxon>
        <taxon>Chytridiomycota</taxon>
        <taxon>Chytridiomycota incertae sedis</taxon>
        <taxon>Chytridiomycetes</taxon>
        <taxon>Synchytriales</taxon>
        <taxon>Synchytriaceae</taxon>
        <taxon>Synchytrium</taxon>
    </lineage>
</organism>
<keyword evidence="4" id="KW-0963">Cytoplasm</keyword>
<comment type="caution">
    <text evidence="15">The sequence shown here is derived from an EMBL/GenBank/DDBJ whole genome shotgun (WGS) entry which is preliminary data.</text>
</comment>
<keyword evidence="9" id="KW-0413">Isomerase</keyword>
<evidence type="ECO:0000256" key="2">
    <source>
        <dbReference type="ARBA" id="ARBA00004496"/>
    </source>
</evidence>
<evidence type="ECO:0000313" key="15">
    <source>
        <dbReference type="EMBL" id="TPX51447.1"/>
    </source>
</evidence>
<dbReference type="GO" id="GO:0005737">
    <property type="term" value="C:cytoplasm"/>
    <property type="evidence" value="ECO:0007669"/>
    <property type="project" value="UniProtKB-SubCell"/>
</dbReference>
<dbReference type="CDD" id="cd05799">
    <property type="entry name" value="PGM2"/>
    <property type="match status" value="1"/>
</dbReference>
<proteinExistence type="inferred from homology"/>
<dbReference type="Gene3D" id="3.40.120.10">
    <property type="entry name" value="Alpha-D-Glucose-1,6-Bisphosphate, subunit A, domain 3"/>
    <property type="match status" value="3"/>
</dbReference>
<feature type="domain" description="Alpha-D-phosphohexomutase alpha/beta/alpha" evidence="14">
    <location>
        <begin position="342"/>
        <end position="456"/>
    </location>
</feature>
<evidence type="ECO:0000256" key="7">
    <source>
        <dbReference type="ARBA" id="ARBA00022723"/>
    </source>
</evidence>
<dbReference type="GO" id="GO:0000287">
    <property type="term" value="F:magnesium ion binding"/>
    <property type="evidence" value="ECO:0007669"/>
    <property type="project" value="InterPro"/>
</dbReference>
<dbReference type="InterPro" id="IPR016066">
    <property type="entry name" value="A-D-PHexomutase_CS"/>
</dbReference>
<feature type="domain" description="Alpha-D-phosphohexomutase alpha/beta/alpha" evidence="12">
    <location>
        <begin position="51"/>
        <end position="188"/>
    </location>
</feature>
<dbReference type="InterPro" id="IPR005841">
    <property type="entry name" value="Alpha-D-phosphohexomutase_SF"/>
</dbReference>
<dbReference type="PANTHER" id="PTHR45745">
    <property type="entry name" value="PHOSPHOMANNOMUTASE 45A"/>
    <property type="match status" value="1"/>
</dbReference>
<dbReference type="Pfam" id="PF02878">
    <property type="entry name" value="PGM_PMM_I"/>
    <property type="match status" value="1"/>
</dbReference>
<gene>
    <name evidence="15" type="primary">SENL294</name>
    <name evidence="15" type="ORF">SeLEV6574_g00294</name>
</gene>
<evidence type="ECO:0000256" key="4">
    <source>
        <dbReference type="ARBA" id="ARBA00022490"/>
    </source>
</evidence>
<evidence type="ECO:0000259" key="12">
    <source>
        <dbReference type="Pfam" id="PF02878"/>
    </source>
</evidence>
<dbReference type="PROSITE" id="PS00710">
    <property type="entry name" value="PGM_PMM"/>
    <property type="match status" value="1"/>
</dbReference>
<dbReference type="GO" id="GO:0008973">
    <property type="term" value="F:phosphopentomutase activity"/>
    <property type="evidence" value="ECO:0007669"/>
    <property type="project" value="TreeGrafter"/>
</dbReference>
<dbReference type="InterPro" id="IPR005846">
    <property type="entry name" value="A-D-PHexomutase_a/b/a-III"/>
</dbReference>
<comment type="subcellular location">
    <subcellularLocation>
        <location evidence="2">Cytoplasm</location>
    </subcellularLocation>
</comment>
<name>A0A507DJS1_9FUNG</name>
<dbReference type="OrthoDB" id="8300170at2759"/>
<dbReference type="InterPro" id="IPR036900">
    <property type="entry name" value="A-D-PHexomutase_C_sf"/>
</dbReference>
<dbReference type="PRINTS" id="PR00509">
    <property type="entry name" value="PGMPMM"/>
</dbReference>
<dbReference type="PANTHER" id="PTHR45745:SF1">
    <property type="entry name" value="PHOSPHOGLUCOMUTASE 2B-RELATED"/>
    <property type="match status" value="1"/>
</dbReference>
<evidence type="ECO:0000313" key="16">
    <source>
        <dbReference type="Proteomes" id="UP000320475"/>
    </source>
</evidence>
<dbReference type="InterPro" id="IPR016055">
    <property type="entry name" value="A-D-PHexomutase_a/b/a-I/II/III"/>
</dbReference>
<dbReference type="Pfam" id="PF02879">
    <property type="entry name" value="PGM_PMM_II"/>
    <property type="match status" value="1"/>
</dbReference>
<dbReference type="SUPFAM" id="SSF53738">
    <property type="entry name" value="Phosphoglucomutase, first 3 domains"/>
    <property type="match status" value="3"/>
</dbReference>
<dbReference type="InterPro" id="IPR005844">
    <property type="entry name" value="A-D-PHexomutase_a/b/a-I"/>
</dbReference>
<protein>
    <submittedName>
        <fullName evidence="15">Phosphoglucosamine mutase</fullName>
    </submittedName>
</protein>
<dbReference type="SUPFAM" id="SSF55957">
    <property type="entry name" value="Phosphoglucomutase, C-terminal domain"/>
    <property type="match status" value="1"/>
</dbReference>
<evidence type="ECO:0000256" key="10">
    <source>
        <dbReference type="ARBA" id="ARBA00023277"/>
    </source>
</evidence>
<evidence type="ECO:0000259" key="14">
    <source>
        <dbReference type="Pfam" id="PF02880"/>
    </source>
</evidence>
<sequence>MPGSTVPQERISGLAAEWLRLDKNPKTRQEIAGLVAAQDWKELDARLGERMAFGTAGLRAAMGAGFSRMNDLTVIQASQGLCQYLLSLDAGVKTQGVVVGHDHRHNSLSFAQLTAAVFLSKGVKVYFYNSLTHTPLVPYGVKKLKAAAGVMITASHNPKQDNGYKVYWSNGCQIIPPHDRAIADLILANLEPWTWDYELCATSPLSSDPLSELMPSYFDDVRALSHHRDTNAQAGLTFCYTAMHGVGWEFAVKVFDAFGHAPFVVTPEQIRPDPDFPTVEYPNPEEGKGALTLAMQASDAAGATIILANDPDADRLAIAEKQASSEWRIYSGNEIGSILGCWTWEAYSQSQKRGKAAVLASTVSSKMLEAVAKKEGFYFEDTLTGFKWLGNRAIALTDQGYDVIFAFEEAIGFMVGDVVRDKDGVSALAVFAELAVELHRKGMRVSDYLQSLYHKYGFFVSNNSYFICHKGATIQAIFDKIRYGESRNPSSDGKYSYPTHIGGFKVTSVRDLTVGYDTNTPNHLPTLPVSSSSQMITFRLENGCVMTLRTSGTEPKIKYYSELAGESTEAATKSLNGIIADMSEKLLEPEKNCLGYRKS</sequence>
<feature type="domain" description="Alpha-D-phosphohexomutase alpha/beta/alpha" evidence="13">
    <location>
        <begin position="216"/>
        <end position="321"/>
    </location>
</feature>
<evidence type="ECO:0000256" key="9">
    <source>
        <dbReference type="ARBA" id="ARBA00023235"/>
    </source>
</evidence>
<evidence type="ECO:0000256" key="11">
    <source>
        <dbReference type="RuleBase" id="RU004326"/>
    </source>
</evidence>
<keyword evidence="10" id="KW-0119">Carbohydrate metabolism</keyword>
<evidence type="ECO:0000256" key="6">
    <source>
        <dbReference type="ARBA" id="ARBA00022553"/>
    </source>
</evidence>
<dbReference type="Proteomes" id="UP000320475">
    <property type="component" value="Unassembled WGS sequence"/>
</dbReference>
<dbReference type="AlphaFoldDB" id="A0A507DJS1"/>
<dbReference type="GO" id="GO:0005634">
    <property type="term" value="C:nucleus"/>
    <property type="evidence" value="ECO:0007669"/>
    <property type="project" value="TreeGrafter"/>
</dbReference>
<keyword evidence="5" id="KW-0313">Glucose metabolism</keyword>
<keyword evidence="6" id="KW-0597">Phosphoprotein</keyword>
<keyword evidence="8 11" id="KW-0460">Magnesium</keyword>
<evidence type="ECO:0000256" key="8">
    <source>
        <dbReference type="ARBA" id="ARBA00022842"/>
    </source>
</evidence>
<accession>A0A507DJS1</accession>
<dbReference type="InterPro" id="IPR005845">
    <property type="entry name" value="A-D-PHexomutase_a/b/a-II"/>
</dbReference>
<dbReference type="Pfam" id="PF02880">
    <property type="entry name" value="PGM_PMM_III"/>
    <property type="match status" value="1"/>
</dbReference>
<dbReference type="GO" id="GO:0006006">
    <property type="term" value="P:glucose metabolic process"/>
    <property type="evidence" value="ECO:0007669"/>
    <property type="project" value="UniProtKB-KW"/>
</dbReference>
<dbReference type="EMBL" id="QEAM01000004">
    <property type="protein sequence ID" value="TPX51447.1"/>
    <property type="molecule type" value="Genomic_DNA"/>
</dbReference>
<evidence type="ECO:0000259" key="13">
    <source>
        <dbReference type="Pfam" id="PF02879"/>
    </source>
</evidence>
<dbReference type="FunFam" id="3.40.120.10:FF:000035">
    <property type="entry name" value="Pgm3p"/>
    <property type="match status" value="1"/>
</dbReference>